<dbReference type="CDD" id="cd04301">
    <property type="entry name" value="NAT_SF"/>
    <property type="match status" value="1"/>
</dbReference>
<dbReference type="SUPFAM" id="SSF55729">
    <property type="entry name" value="Acyl-CoA N-acyltransferases (Nat)"/>
    <property type="match status" value="1"/>
</dbReference>
<dbReference type="PANTHER" id="PTHR43877:SF2">
    <property type="entry name" value="AMINOALKYLPHOSPHONATE N-ACETYLTRANSFERASE-RELATED"/>
    <property type="match status" value="1"/>
</dbReference>
<dbReference type="PANTHER" id="PTHR43877">
    <property type="entry name" value="AMINOALKYLPHOSPHONATE N-ACETYLTRANSFERASE-RELATED-RELATED"/>
    <property type="match status" value="1"/>
</dbReference>
<evidence type="ECO:0000259" key="3">
    <source>
        <dbReference type="PROSITE" id="PS51186"/>
    </source>
</evidence>
<evidence type="ECO:0000313" key="5">
    <source>
        <dbReference type="Proteomes" id="UP001500067"/>
    </source>
</evidence>
<dbReference type="PROSITE" id="PS51186">
    <property type="entry name" value="GNAT"/>
    <property type="match status" value="1"/>
</dbReference>
<evidence type="ECO:0000256" key="2">
    <source>
        <dbReference type="ARBA" id="ARBA00023315"/>
    </source>
</evidence>
<dbReference type="InterPro" id="IPR000182">
    <property type="entry name" value="GNAT_dom"/>
</dbReference>
<reference evidence="5" key="1">
    <citation type="journal article" date="2019" name="Int. J. Syst. Evol. Microbiol.">
        <title>The Global Catalogue of Microorganisms (GCM) 10K type strain sequencing project: providing services to taxonomists for standard genome sequencing and annotation.</title>
        <authorList>
            <consortium name="The Broad Institute Genomics Platform"/>
            <consortium name="The Broad Institute Genome Sequencing Center for Infectious Disease"/>
            <person name="Wu L."/>
            <person name="Ma J."/>
        </authorList>
    </citation>
    <scope>NUCLEOTIDE SEQUENCE [LARGE SCALE GENOMIC DNA]</scope>
    <source>
        <strain evidence="5">JCM 32105</strain>
    </source>
</reference>
<organism evidence="4 5">
    <name type="scientific">Nemorincola caseinilytica</name>
    <dbReference type="NCBI Taxonomy" id="2054315"/>
    <lineage>
        <taxon>Bacteria</taxon>
        <taxon>Pseudomonadati</taxon>
        <taxon>Bacteroidota</taxon>
        <taxon>Chitinophagia</taxon>
        <taxon>Chitinophagales</taxon>
        <taxon>Chitinophagaceae</taxon>
        <taxon>Nemorincola</taxon>
    </lineage>
</organism>
<evidence type="ECO:0000256" key="1">
    <source>
        <dbReference type="ARBA" id="ARBA00022679"/>
    </source>
</evidence>
<dbReference type="InterPro" id="IPR016181">
    <property type="entry name" value="Acyl_CoA_acyltransferase"/>
</dbReference>
<dbReference type="EMBL" id="BAABFA010000008">
    <property type="protein sequence ID" value="GAA4462903.1"/>
    <property type="molecule type" value="Genomic_DNA"/>
</dbReference>
<comment type="caution">
    <text evidence="4">The sequence shown here is derived from an EMBL/GenBank/DDBJ whole genome shotgun (WGS) entry which is preliminary data.</text>
</comment>
<accession>A0ABP8NAW3</accession>
<gene>
    <name evidence="4" type="primary">phnO</name>
    <name evidence="4" type="ORF">GCM10023093_10300</name>
</gene>
<keyword evidence="1" id="KW-0808">Transferase</keyword>
<dbReference type="InterPro" id="IPR050832">
    <property type="entry name" value="Bact_Acetyltransf"/>
</dbReference>
<feature type="domain" description="N-acetyltransferase" evidence="3">
    <location>
        <begin position="4"/>
        <end position="144"/>
    </location>
</feature>
<dbReference type="Pfam" id="PF00583">
    <property type="entry name" value="Acetyltransf_1"/>
    <property type="match status" value="1"/>
</dbReference>
<evidence type="ECO:0000313" key="4">
    <source>
        <dbReference type="EMBL" id="GAA4462903.1"/>
    </source>
</evidence>
<sequence>MPDIHIASATAANLDAIYGFVCALEEQVFDKELLRGYYEHCLSLPHHHYLVAFVQGVAVGYISCHGQVLLHHCGIVYEIQELYVQEQHRGMGIGARLVRAVEDILAAKGYASLEVCSGTRRTDAHRFYQRMGFRHTSFKFVKEP</sequence>
<name>A0ABP8NAW3_9BACT</name>
<dbReference type="Proteomes" id="UP001500067">
    <property type="component" value="Unassembled WGS sequence"/>
</dbReference>
<protein>
    <submittedName>
        <fullName evidence="4">Aminoalkylphosphonate N-acetyltransferase</fullName>
    </submittedName>
</protein>
<keyword evidence="5" id="KW-1185">Reference proteome</keyword>
<dbReference type="RefSeq" id="WP_345079566.1">
    <property type="nucleotide sequence ID" value="NZ_BAABFA010000008.1"/>
</dbReference>
<proteinExistence type="predicted"/>
<dbReference type="Gene3D" id="3.40.630.30">
    <property type="match status" value="1"/>
</dbReference>
<keyword evidence="2" id="KW-0012">Acyltransferase</keyword>